<reference evidence="1 2" key="1">
    <citation type="submission" date="2018-08" db="EMBL/GenBank/DDBJ databases">
        <title>Comparative analysis of Burkholderia isolates from Puerto Rico.</title>
        <authorList>
            <person name="Hall C."/>
            <person name="Sahl J."/>
            <person name="Wagner D."/>
        </authorList>
    </citation>
    <scope>NUCLEOTIDE SEQUENCE [LARGE SCALE GENOMIC DNA]</scope>
    <source>
        <strain evidence="1 2">Bp8966</strain>
    </source>
</reference>
<keyword evidence="2" id="KW-1185">Reference proteome</keyword>
<comment type="caution">
    <text evidence="1">The sequence shown here is derived from an EMBL/GenBank/DDBJ whole genome shotgun (WGS) entry which is preliminary data.</text>
</comment>
<name>A0ABX9YEA3_9BURK</name>
<proteinExistence type="predicted"/>
<evidence type="ECO:0000313" key="1">
    <source>
        <dbReference type="EMBL" id="RQY77737.1"/>
    </source>
</evidence>
<sequence length="289" mass="32471">MVELCFRYALHHMGVVGVRFGGCEISCCHLLRNRSHAASHRAVLPEQDGSRDIIRPNSILSNQLHVIRSSWNFRCITDCSKYGRQWKNGALKLPNSPLIVAIEGRSCAGKTTLARSLCAGWPDRFTHVVDYCDMVGGGKNLPRALPRDLQEEAQALTTFASLDALRSDRIENMDTPIFLLDRSIYSILAHCHALSATLLEGCAALAERMVPSLKQILWPDFIVYLNLPDDEAMARNARSIARESILMDSLFNDHLANYFSTVHQKHPTLLHSIDAKRSVGRRRQLSWPV</sequence>
<dbReference type="Gene3D" id="3.40.50.300">
    <property type="entry name" value="P-loop containing nucleotide triphosphate hydrolases"/>
    <property type="match status" value="1"/>
</dbReference>
<organism evidence="1 2">
    <name type="scientific">Burkholderia stagnalis</name>
    <dbReference type="NCBI Taxonomy" id="1503054"/>
    <lineage>
        <taxon>Bacteria</taxon>
        <taxon>Pseudomonadati</taxon>
        <taxon>Pseudomonadota</taxon>
        <taxon>Betaproteobacteria</taxon>
        <taxon>Burkholderiales</taxon>
        <taxon>Burkholderiaceae</taxon>
        <taxon>Burkholderia</taxon>
        <taxon>Burkholderia cepacia complex</taxon>
    </lineage>
</organism>
<gene>
    <name evidence="1" type="ORF">DF017_36655</name>
</gene>
<evidence type="ECO:0008006" key="3">
    <source>
        <dbReference type="Google" id="ProtNLM"/>
    </source>
</evidence>
<dbReference type="InterPro" id="IPR027417">
    <property type="entry name" value="P-loop_NTPase"/>
</dbReference>
<protein>
    <recommendedName>
        <fullName evidence="3">NadR/Ttd14 AAA domain-containing protein</fullName>
    </recommendedName>
</protein>
<dbReference type="SUPFAM" id="SSF52540">
    <property type="entry name" value="P-loop containing nucleoside triphosphate hydrolases"/>
    <property type="match status" value="1"/>
</dbReference>
<dbReference type="EMBL" id="QTPM01000115">
    <property type="protein sequence ID" value="RQY77737.1"/>
    <property type="molecule type" value="Genomic_DNA"/>
</dbReference>
<evidence type="ECO:0000313" key="2">
    <source>
        <dbReference type="Proteomes" id="UP000281098"/>
    </source>
</evidence>
<accession>A0ABX9YEA3</accession>
<dbReference type="Proteomes" id="UP000281098">
    <property type="component" value="Unassembled WGS sequence"/>
</dbReference>